<proteinExistence type="predicted"/>
<keyword evidence="1" id="KW-1133">Transmembrane helix</keyword>
<dbReference type="Proteomes" id="UP000601435">
    <property type="component" value="Unassembled WGS sequence"/>
</dbReference>
<feature type="transmembrane region" description="Helical" evidence="1">
    <location>
        <begin position="41"/>
        <end position="62"/>
    </location>
</feature>
<feature type="transmembrane region" description="Helical" evidence="1">
    <location>
        <begin position="69"/>
        <end position="88"/>
    </location>
</feature>
<reference evidence="2" key="1">
    <citation type="submission" date="2021-02" db="EMBL/GenBank/DDBJ databases">
        <authorList>
            <person name="Dougan E. K."/>
            <person name="Rhodes N."/>
            <person name="Thang M."/>
            <person name="Chan C."/>
        </authorList>
    </citation>
    <scope>NUCLEOTIDE SEQUENCE</scope>
</reference>
<keyword evidence="1" id="KW-0472">Membrane</keyword>
<evidence type="ECO:0000256" key="1">
    <source>
        <dbReference type="SAM" id="Phobius"/>
    </source>
</evidence>
<sequence>MADGAGSQAAEGRFVLDLSRFGSPVRLDVTAFAEKVRSDKWLLLAACLLIDFIGMASYLVLLLGEVTDIMWAPFAGFLLQYLFGSWLVSSLGALEEFLPFTDILPTATLAWAICHLEWLGFLRVLLGVQRHSSHGPLASDHSHDD</sequence>
<evidence type="ECO:0000313" key="3">
    <source>
        <dbReference type="Proteomes" id="UP000601435"/>
    </source>
</evidence>
<feature type="transmembrane region" description="Helical" evidence="1">
    <location>
        <begin position="108"/>
        <end position="126"/>
    </location>
</feature>
<name>A0A812QM82_9DINO</name>
<gene>
    <name evidence="2" type="ORF">SNEC2469_LOCUS10744</name>
</gene>
<dbReference type="EMBL" id="CAJNJA010017087">
    <property type="protein sequence ID" value="CAE7394147.1"/>
    <property type="molecule type" value="Genomic_DNA"/>
</dbReference>
<organism evidence="2 3">
    <name type="scientific">Symbiodinium necroappetens</name>
    <dbReference type="NCBI Taxonomy" id="1628268"/>
    <lineage>
        <taxon>Eukaryota</taxon>
        <taxon>Sar</taxon>
        <taxon>Alveolata</taxon>
        <taxon>Dinophyceae</taxon>
        <taxon>Suessiales</taxon>
        <taxon>Symbiodiniaceae</taxon>
        <taxon>Symbiodinium</taxon>
    </lineage>
</organism>
<evidence type="ECO:0000313" key="2">
    <source>
        <dbReference type="EMBL" id="CAE7394147.1"/>
    </source>
</evidence>
<dbReference type="AlphaFoldDB" id="A0A812QM82"/>
<keyword evidence="1" id="KW-0812">Transmembrane</keyword>
<dbReference type="OrthoDB" id="192262at2759"/>
<comment type="caution">
    <text evidence="2">The sequence shown here is derived from an EMBL/GenBank/DDBJ whole genome shotgun (WGS) entry which is preliminary data.</text>
</comment>
<accession>A0A812QM82</accession>
<protein>
    <submittedName>
        <fullName evidence="2">Uncharacterized protein</fullName>
    </submittedName>
</protein>
<keyword evidence="3" id="KW-1185">Reference proteome</keyword>